<dbReference type="InParanoid" id="A0A162TX37"/>
<protein>
    <submittedName>
        <fullName evidence="1">Uncharacterized protein</fullName>
    </submittedName>
</protein>
<dbReference type="AlphaFoldDB" id="A0A162TX37"/>
<dbReference type="RefSeq" id="XP_018288553.1">
    <property type="nucleotide sequence ID" value="XM_018442300.1"/>
</dbReference>
<name>A0A162TX37_PHYB8</name>
<sequence length="176" mass="20226">MCFFLYNTASVTEVISNDNVDIENQVEAKDLPLFAIDSLFNSESEDEDVIGTVILDISDSESEDVREHFSPFDMPADPIHAFNALFAVLFISKYAVNSTSAVLLKFFNEVLAHFGQSFHLLSVKTIREYPNKDLHVKLHNQTIVYTFCRPKFEDIINHWRNRSHVPDMTFGIYDRA</sequence>
<gene>
    <name evidence="1" type="ORF">PHYBLDRAFT_70565</name>
</gene>
<dbReference type="EMBL" id="KV440988">
    <property type="protein sequence ID" value="OAD70513.1"/>
    <property type="molecule type" value="Genomic_DNA"/>
</dbReference>
<proteinExistence type="predicted"/>
<dbReference type="GeneID" id="29003206"/>
<evidence type="ECO:0000313" key="2">
    <source>
        <dbReference type="Proteomes" id="UP000077315"/>
    </source>
</evidence>
<evidence type="ECO:0000313" key="1">
    <source>
        <dbReference type="EMBL" id="OAD70513.1"/>
    </source>
</evidence>
<accession>A0A162TX37</accession>
<reference evidence="2" key="1">
    <citation type="submission" date="2015-06" db="EMBL/GenBank/DDBJ databases">
        <title>Expansion of signal transduction pathways in fungi by whole-genome duplication.</title>
        <authorList>
            <consortium name="DOE Joint Genome Institute"/>
            <person name="Corrochano L.M."/>
            <person name="Kuo A."/>
            <person name="Marcet-Houben M."/>
            <person name="Polaino S."/>
            <person name="Salamov A."/>
            <person name="Villalobos J.M."/>
            <person name="Alvarez M.I."/>
            <person name="Avalos J."/>
            <person name="Benito E.P."/>
            <person name="Benoit I."/>
            <person name="Burger G."/>
            <person name="Camino L.P."/>
            <person name="Canovas D."/>
            <person name="Cerda-Olmedo E."/>
            <person name="Cheng J.-F."/>
            <person name="Dominguez A."/>
            <person name="Elias M."/>
            <person name="Eslava A.P."/>
            <person name="Glaser F."/>
            <person name="Grimwood J."/>
            <person name="Gutierrez G."/>
            <person name="Heitman J."/>
            <person name="Henrissat B."/>
            <person name="Iturriaga E.A."/>
            <person name="Lang B.F."/>
            <person name="Lavin J.L."/>
            <person name="Lee S."/>
            <person name="Li W."/>
            <person name="Lindquist E."/>
            <person name="Lopez-Garcia S."/>
            <person name="Luque E.M."/>
            <person name="Marcos A.T."/>
            <person name="Martin J."/>
            <person name="McCluskey K."/>
            <person name="Medina H.R."/>
            <person name="Miralles-Duran A."/>
            <person name="Miyazaki A."/>
            <person name="Munoz-Torres E."/>
            <person name="Oguiza J.A."/>
            <person name="Ohm R."/>
            <person name="Olmedo M."/>
            <person name="Orejas M."/>
            <person name="Ortiz-Castellanos L."/>
            <person name="Pisabarro A.G."/>
            <person name="Rodriguez-Romero J."/>
            <person name="Ruiz-Herrera J."/>
            <person name="Ruiz-Vazquez R."/>
            <person name="Sanz C."/>
            <person name="Schackwitz W."/>
            <person name="Schmutz J."/>
            <person name="Shahriari M."/>
            <person name="Shelest E."/>
            <person name="Silva-Franco F."/>
            <person name="Soanes D."/>
            <person name="Syed K."/>
            <person name="Tagua V.G."/>
            <person name="Talbot N.J."/>
            <person name="Thon M."/>
            <person name="De vries R.P."/>
            <person name="Wiebenga A."/>
            <person name="Yadav J.S."/>
            <person name="Braun E.L."/>
            <person name="Baker S."/>
            <person name="Garre V."/>
            <person name="Horwitz B."/>
            <person name="Torres-Martinez S."/>
            <person name="Idnurm A."/>
            <person name="Herrera-Estrella A."/>
            <person name="Gabaldon T."/>
            <person name="Grigoriev I.V."/>
        </authorList>
    </citation>
    <scope>NUCLEOTIDE SEQUENCE [LARGE SCALE GENOMIC DNA]</scope>
    <source>
        <strain evidence="2">NRRL 1555(-)</strain>
    </source>
</reference>
<keyword evidence="2" id="KW-1185">Reference proteome</keyword>
<dbReference type="VEuPathDB" id="FungiDB:PHYBLDRAFT_70565"/>
<dbReference type="Proteomes" id="UP000077315">
    <property type="component" value="Unassembled WGS sequence"/>
</dbReference>
<organism evidence="1 2">
    <name type="scientific">Phycomyces blakesleeanus (strain ATCC 8743b / DSM 1359 / FGSC 10004 / NBRC 33097 / NRRL 1555)</name>
    <dbReference type="NCBI Taxonomy" id="763407"/>
    <lineage>
        <taxon>Eukaryota</taxon>
        <taxon>Fungi</taxon>
        <taxon>Fungi incertae sedis</taxon>
        <taxon>Mucoromycota</taxon>
        <taxon>Mucoromycotina</taxon>
        <taxon>Mucoromycetes</taxon>
        <taxon>Mucorales</taxon>
        <taxon>Phycomycetaceae</taxon>
        <taxon>Phycomyces</taxon>
    </lineage>
</organism>